<organism evidence="3 4">
    <name type="scientific">Streptomyces albus (strain ATCC 21838 / DSM 41398 / FERM P-419 / JCM 4703 / NBRC 107858)</name>
    <dbReference type="NCBI Taxonomy" id="1081613"/>
    <lineage>
        <taxon>Bacteria</taxon>
        <taxon>Bacillati</taxon>
        <taxon>Actinomycetota</taxon>
        <taxon>Actinomycetes</taxon>
        <taxon>Kitasatosporales</taxon>
        <taxon>Streptomycetaceae</taxon>
        <taxon>Streptomyces</taxon>
    </lineage>
</organism>
<sequence length="537" mass="53882">MNRKTLPLPVPVPLLAATGALLLLTGVAALAAPEDSGAQAKSAARLPVERSSLLCPAPSGSDLAETSYTSFTPVVKGAGGEGEASLLPAATDGAEGETDKKKDGKGKKDDEDGKGGKSEKGKGDKDGKGGSGQEAGAEPVFEAKEPGKPVGHSASGGAEPALIGTAEGRLAPGWTVQQSTKTPVGTGRGLSGLACSAPDTDFWFPGVSTAGSRSDYVHLTNPDDSAAVVDVELYGPGGALKSEVGEDIQVRPHASVSVLLSTLTEKTEADVTAHVAVRSGRVSAAVHSADEKTGGDWLAPAGDPAGSLVLPGIPKDATSARLVVFAPGENDADLRLKLATPSGPITPAGHESLHVKAGMTATADLRDVTRGQPGSLLLSPGDKAVPVVAALHVVRGKGEKRESAFLPAAPSVGARASVAENHAKGSVLSLTAPGAAGRVKVTASAGTRGGTPVSKTYRVKSGSTLAVAPPVPQGLKGTYALTVEHLSGGPVHASRLLEAPEDGIPMFTIQTLSDDGGTVAVPEAEEDLSVVQDAERD</sequence>
<dbReference type="KEGG" id="sals:SLNWT_2571"/>
<dbReference type="EMBL" id="CP010519">
    <property type="protein sequence ID" value="AJE82947.1"/>
    <property type="molecule type" value="Genomic_DNA"/>
</dbReference>
<evidence type="ECO:0008006" key="5">
    <source>
        <dbReference type="Google" id="ProtNLM"/>
    </source>
</evidence>
<feature type="region of interest" description="Disordered" evidence="1">
    <location>
        <begin position="77"/>
        <end position="135"/>
    </location>
</feature>
<dbReference type="Proteomes" id="UP000031523">
    <property type="component" value="Chromosome"/>
</dbReference>
<accession>A0A0B5EXW3</accession>
<protein>
    <recommendedName>
        <fullName evidence="5">Secreted protein</fullName>
    </recommendedName>
</protein>
<proteinExistence type="predicted"/>
<feature type="compositionally biased region" description="Basic and acidic residues" evidence="1">
    <location>
        <begin position="97"/>
        <end position="128"/>
    </location>
</feature>
<keyword evidence="2" id="KW-0732">Signal</keyword>
<evidence type="ECO:0000313" key="4">
    <source>
        <dbReference type="Proteomes" id="UP000031523"/>
    </source>
</evidence>
<dbReference type="InterPro" id="IPR043777">
    <property type="entry name" value="DUF5719"/>
</dbReference>
<dbReference type="AlphaFoldDB" id="A0A0B5EXW3"/>
<dbReference type="Pfam" id="PF18986">
    <property type="entry name" value="DUF5719"/>
    <property type="match status" value="1"/>
</dbReference>
<name>A0A0B5EXW3_STRA4</name>
<gene>
    <name evidence="3" type="ORF">SLNWT_2571</name>
</gene>
<evidence type="ECO:0000256" key="1">
    <source>
        <dbReference type="SAM" id="MobiDB-lite"/>
    </source>
</evidence>
<evidence type="ECO:0000256" key="2">
    <source>
        <dbReference type="SAM" id="SignalP"/>
    </source>
</evidence>
<reference evidence="3 4" key="1">
    <citation type="submission" date="2015-01" db="EMBL/GenBank/DDBJ databases">
        <title>Enhanced salinomycin production by adjusting the supply of polyketide extender units in Streptomyce albus DSM 41398.</title>
        <authorList>
            <person name="Lu C."/>
        </authorList>
    </citation>
    <scope>NUCLEOTIDE SEQUENCE [LARGE SCALE GENOMIC DNA]</scope>
    <source>
        <strain evidence="4">ATCC 21838 / DSM 41398 / FERM P-419 / JCM 4703 / NBRC 107858</strain>
    </source>
</reference>
<keyword evidence="4" id="KW-1185">Reference proteome</keyword>
<feature type="signal peptide" evidence="2">
    <location>
        <begin position="1"/>
        <end position="31"/>
    </location>
</feature>
<evidence type="ECO:0000313" key="3">
    <source>
        <dbReference type="EMBL" id="AJE82947.1"/>
    </source>
</evidence>
<feature type="chain" id="PRO_5005423648" description="Secreted protein" evidence="2">
    <location>
        <begin position="32"/>
        <end position="537"/>
    </location>
</feature>